<dbReference type="PROSITE" id="PS50821">
    <property type="entry name" value="PAZ"/>
    <property type="match status" value="1"/>
</dbReference>
<feature type="domain" description="PAZ" evidence="2">
    <location>
        <begin position="185"/>
        <end position="278"/>
    </location>
</feature>
<accession>A0A3N4LCX4</accession>
<feature type="compositionally biased region" description="Basic and acidic residues" evidence="1">
    <location>
        <begin position="820"/>
        <end position="835"/>
    </location>
</feature>
<feature type="region of interest" description="Disordered" evidence="1">
    <location>
        <begin position="796"/>
        <end position="835"/>
    </location>
</feature>
<dbReference type="OrthoDB" id="10252740at2759"/>
<dbReference type="SUPFAM" id="SSF101690">
    <property type="entry name" value="PAZ domain"/>
    <property type="match status" value="1"/>
</dbReference>
<dbReference type="GO" id="GO:0003723">
    <property type="term" value="F:RNA binding"/>
    <property type="evidence" value="ECO:0007669"/>
    <property type="project" value="InterPro"/>
</dbReference>
<dbReference type="Proteomes" id="UP000267821">
    <property type="component" value="Unassembled WGS sequence"/>
</dbReference>
<dbReference type="Gene3D" id="3.30.420.10">
    <property type="entry name" value="Ribonuclease H-like superfamily/Ribonuclease H"/>
    <property type="match status" value="1"/>
</dbReference>
<dbReference type="InterPro" id="IPR032474">
    <property type="entry name" value="Argonaute_N"/>
</dbReference>
<dbReference type="STRING" id="1051890.A0A3N4LCX4"/>
<proteinExistence type="predicted"/>
<dbReference type="AlphaFoldDB" id="A0A3N4LCX4"/>
<dbReference type="InterPro" id="IPR014811">
    <property type="entry name" value="ArgoL1"/>
</dbReference>
<dbReference type="Pfam" id="PF16486">
    <property type="entry name" value="ArgoN"/>
    <property type="match status" value="1"/>
</dbReference>
<evidence type="ECO:0000256" key="1">
    <source>
        <dbReference type="SAM" id="MobiDB-lite"/>
    </source>
</evidence>
<dbReference type="SMART" id="SM01163">
    <property type="entry name" value="DUF1785"/>
    <property type="match status" value="1"/>
</dbReference>
<dbReference type="InterPro" id="IPR012337">
    <property type="entry name" value="RNaseH-like_sf"/>
</dbReference>
<dbReference type="EMBL" id="ML121591">
    <property type="protein sequence ID" value="RPB19322.1"/>
    <property type="molecule type" value="Genomic_DNA"/>
</dbReference>
<dbReference type="InterPro" id="IPR032472">
    <property type="entry name" value="ArgoL2"/>
</dbReference>
<dbReference type="PROSITE" id="PS50822">
    <property type="entry name" value="PIWI"/>
    <property type="match status" value="1"/>
</dbReference>
<dbReference type="PANTHER" id="PTHR22891">
    <property type="entry name" value="EUKARYOTIC TRANSLATION INITIATION FACTOR 2C"/>
    <property type="match status" value="1"/>
</dbReference>
<organism evidence="4 5">
    <name type="scientific">Terfezia boudieri ATCC MYA-4762</name>
    <dbReference type="NCBI Taxonomy" id="1051890"/>
    <lineage>
        <taxon>Eukaryota</taxon>
        <taxon>Fungi</taxon>
        <taxon>Dikarya</taxon>
        <taxon>Ascomycota</taxon>
        <taxon>Pezizomycotina</taxon>
        <taxon>Pezizomycetes</taxon>
        <taxon>Pezizales</taxon>
        <taxon>Pezizaceae</taxon>
        <taxon>Terfezia</taxon>
    </lineage>
</organism>
<feature type="domain" description="Piwi" evidence="3">
    <location>
        <begin position="474"/>
        <end position="784"/>
    </location>
</feature>
<dbReference type="Pfam" id="PF02170">
    <property type="entry name" value="PAZ"/>
    <property type="match status" value="1"/>
</dbReference>
<dbReference type="Pfam" id="PF08699">
    <property type="entry name" value="ArgoL1"/>
    <property type="match status" value="1"/>
</dbReference>
<evidence type="ECO:0000259" key="3">
    <source>
        <dbReference type="PROSITE" id="PS50822"/>
    </source>
</evidence>
<dbReference type="InterPro" id="IPR045246">
    <property type="entry name" value="Piwi_ago-like"/>
</dbReference>
<dbReference type="Gene3D" id="3.40.50.2300">
    <property type="match status" value="1"/>
</dbReference>
<dbReference type="Pfam" id="PF02171">
    <property type="entry name" value="Piwi"/>
    <property type="match status" value="1"/>
</dbReference>
<evidence type="ECO:0000313" key="4">
    <source>
        <dbReference type="EMBL" id="RPB19322.1"/>
    </source>
</evidence>
<sequence length="860" mass="95318">MQIHADFRALVPDPNTIAHDSSKTIISSKKLAIPEQEKLEFIVRFFFADEGSSDRDKEYTVHISPIRELRSEELQKYVDGQNMNYDSSVIIRALNIILAKFPSSTVSANPNQKIVNFGQNRFFIVEREASMELGQGLVAYRGYYSSVRPTLGKVLCNINVCMAAFFKPINLGVMLDQLWGGRGGGVQGGIQRKSFNGLKVATEYMGKRKKIVISGIGDKSAKNQTFFWDTENKMVSVEYFFKKQYNYVLKNPNWLCVWKPMRGGGKAYIPSECCHIIAGQVFKSFLTGEQTSNMLSVACRSPKMNAELITDQGLTILGHASNLTNATLRTFGITVSDTMEAIYARVLPAPQVKYKTSTAQIQNAGWNLRNVQFPQGGTLKNWAVMAIMDGGRSDFSSLDHLKSVVRLFVNMCKTSGMVIVDNEPRAWANAKLTQKDHQNDPMRDAARHIIDRQLTDMCDKSKPSKAGQSSIPNFLLVLLSSDDKNVYNHIKSLVDCKFGIPTVCCQSEKIQKEKGQPQYLGNIALKANLKTGGRNHELGGGDALGVLGTDSMVLGADVTHPTAKVSVKHTPSIAAVVASFENTYSLYPGGLSLQKSRQEMIQYLEDLVVARLKYYKANNPKKAFPQKIFYFRDGVSDGQFEQVNTEELPQIKAACQKVSAGDPSYNPKIVIVVCGKRHHTRFYPTDQNLTDGKGNCAPGTVVDRGVTSAFEHDFYLQAHVGLQGTARSAHYIVTHDEVGLNADSLQKLVHNLSYLFARATKAVSYVPPAYYADILCERGRCYLQNLLAGRSAYQDQFSDTSKGSGGKKGPGGKKGNGNQAEKEAARKEQEEHEAKMIMEEAQKMWGGGPKESVSRLMFYL</sequence>
<dbReference type="Gene3D" id="2.170.260.10">
    <property type="entry name" value="paz domain"/>
    <property type="match status" value="1"/>
</dbReference>
<dbReference type="SUPFAM" id="SSF53098">
    <property type="entry name" value="Ribonuclease H-like"/>
    <property type="match status" value="1"/>
</dbReference>
<gene>
    <name evidence="4" type="ORF">L211DRAFT_794365</name>
</gene>
<evidence type="ECO:0000259" key="2">
    <source>
        <dbReference type="PROSITE" id="PS50821"/>
    </source>
</evidence>
<dbReference type="InterPro" id="IPR036397">
    <property type="entry name" value="RNaseH_sf"/>
</dbReference>
<dbReference type="CDD" id="cd04657">
    <property type="entry name" value="Piwi_ago-like"/>
    <property type="match status" value="1"/>
</dbReference>
<feature type="compositionally biased region" description="Gly residues" evidence="1">
    <location>
        <begin position="803"/>
        <end position="815"/>
    </location>
</feature>
<dbReference type="SMART" id="SM00950">
    <property type="entry name" value="Piwi"/>
    <property type="match status" value="1"/>
</dbReference>
<dbReference type="InterPro" id="IPR003100">
    <property type="entry name" value="PAZ_dom"/>
</dbReference>
<dbReference type="InterPro" id="IPR003165">
    <property type="entry name" value="Piwi"/>
</dbReference>
<dbReference type="Pfam" id="PF16488">
    <property type="entry name" value="ArgoL2"/>
    <property type="match status" value="1"/>
</dbReference>
<evidence type="ECO:0000313" key="5">
    <source>
        <dbReference type="Proteomes" id="UP000267821"/>
    </source>
</evidence>
<name>A0A3N4LCX4_9PEZI</name>
<keyword evidence="5" id="KW-1185">Reference proteome</keyword>
<dbReference type="CDD" id="cd02846">
    <property type="entry name" value="PAZ_argonaute_like"/>
    <property type="match status" value="1"/>
</dbReference>
<protein>
    <submittedName>
        <fullName evidence="4">Piwi-domain-containing protein</fullName>
    </submittedName>
</protein>
<dbReference type="InterPro" id="IPR036085">
    <property type="entry name" value="PAZ_dom_sf"/>
</dbReference>
<reference evidence="4 5" key="1">
    <citation type="journal article" date="2018" name="Nat. Ecol. Evol.">
        <title>Pezizomycetes genomes reveal the molecular basis of ectomycorrhizal truffle lifestyle.</title>
        <authorList>
            <person name="Murat C."/>
            <person name="Payen T."/>
            <person name="Noel B."/>
            <person name="Kuo A."/>
            <person name="Morin E."/>
            <person name="Chen J."/>
            <person name="Kohler A."/>
            <person name="Krizsan K."/>
            <person name="Balestrini R."/>
            <person name="Da Silva C."/>
            <person name="Montanini B."/>
            <person name="Hainaut M."/>
            <person name="Levati E."/>
            <person name="Barry K.W."/>
            <person name="Belfiori B."/>
            <person name="Cichocki N."/>
            <person name="Clum A."/>
            <person name="Dockter R.B."/>
            <person name="Fauchery L."/>
            <person name="Guy J."/>
            <person name="Iotti M."/>
            <person name="Le Tacon F."/>
            <person name="Lindquist E.A."/>
            <person name="Lipzen A."/>
            <person name="Malagnac F."/>
            <person name="Mello A."/>
            <person name="Molinier V."/>
            <person name="Miyauchi S."/>
            <person name="Poulain J."/>
            <person name="Riccioni C."/>
            <person name="Rubini A."/>
            <person name="Sitrit Y."/>
            <person name="Splivallo R."/>
            <person name="Traeger S."/>
            <person name="Wang M."/>
            <person name="Zifcakova L."/>
            <person name="Wipf D."/>
            <person name="Zambonelli A."/>
            <person name="Paolocci F."/>
            <person name="Nowrousian M."/>
            <person name="Ottonello S."/>
            <person name="Baldrian P."/>
            <person name="Spatafora J.W."/>
            <person name="Henrissat B."/>
            <person name="Nagy L.G."/>
            <person name="Aury J.M."/>
            <person name="Wincker P."/>
            <person name="Grigoriev I.V."/>
            <person name="Bonfante P."/>
            <person name="Martin F.M."/>
        </authorList>
    </citation>
    <scope>NUCLEOTIDE SEQUENCE [LARGE SCALE GENOMIC DNA]</scope>
    <source>
        <strain evidence="4 5">ATCC MYA-4762</strain>
    </source>
</reference>
<dbReference type="InParanoid" id="A0A3N4LCX4"/>